<dbReference type="NCBIfam" id="TIGR03086">
    <property type="entry name" value="TIGR03086 family metal-binding protein"/>
    <property type="match status" value="1"/>
</dbReference>
<proteinExistence type="predicted"/>
<evidence type="ECO:0000259" key="2">
    <source>
        <dbReference type="Pfam" id="PF11716"/>
    </source>
</evidence>
<name>A0ABV8G336_9ACTN</name>
<accession>A0ABV8G336</accession>
<feature type="region of interest" description="Disordered" evidence="1">
    <location>
        <begin position="152"/>
        <end position="175"/>
    </location>
</feature>
<dbReference type="Gene3D" id="1.20.120.450">
    <property type="entry name" value="dinb family like domain"/>
    <property type="match status" value="1"/>
</dbReference>
<keyword evidence="4" id="KW-1185">Reference proteome</keyword>
<dbReference type="InterPro" id="IPR034660">
    <property type="entry name" value="DinB/YfiT-like"/>
</dbReference>
<dbReference type="InterPro" id="IPR024344">
    <property type="entry name" value="MDMPI_metal-binding"/>
</dbReference>
<comment type="caution">
    <text evidence="3">The sequence shown here is derived from an EMBL/GenBank/DDBJ whole genome shotgun (WGS) entry which is preliminary data.</text>
</comment>
<dbReference type="InterPro" id="IPR017517">
    <property type="entry name" value="Maleyloyr_isom"/>
</dbReference>
<sequence length="197" mass="21116">MVDIIELNRRSVQATIDLLDTLKPDDLDRPTPCAGWTVRDLLEHQIAQNHGFAFAASGQRSDLAGWRPRPLGADPAAEHAASARAVLAAFGADGVLDRPFYLPEVRDGGPFPAERAIGFHFIDCVAHGWDFAKALGFPPNVDEDLAAAALPLTRQVPDTPESRGEGKSFLRGLPAPADAPALDQVVALLGRSPDWTP</sequence>
<dbReference type="NCBIfam" id="TIGR03083">
    <property type="entry name" value="maleylpyruvate isomerase family mycothiol-dependent enzyme"/>
    <property type="match status" value="1"/>
</dbReference>
<dbReference type="Pfam" id="PF11716">
    <property type="entry name" value="MDMPI_N"/>
    <property type="match status" value="1"/>
</dbReference>
<dbReference type="EMBL" id="JBHSBI010000004">
    <property type="protein sequence ID" value="MFC4007504.1"/>
    <property type="molecule type" value="Genomic_DNA"/>
</dbReference>
<dbReference type="RefSeq" id="WP_379527625.1">
    <property type="nucleotide sequence ID" value="NZ_JBHSBI010000004.1"/>
</dbReference>
<reference evidence="4" key="1">
    <citation type="journal article" date="2019" name="Int. J. Syst. Evol. Microbiol.">
        <title>The Global Catalogue of Microorganisms (GCM) 10K type strain sequencing project: providing services to taxonomists for standard genome sequencing and annotation.</title>
        <authorList>
            <consortium name="The Broad Institute Genomics Platform"/>
            <consortium name="The Broad Institute Genome Sequencing Center for Infectious Disease"/>
            <person name="Wu L."/>
            <person name="Ma J."/>
        </authorList>
    </citation>
    <scope>NUCLEOTIDE SEQUENCE [LARGE SCALE GENOMIC DNA]</scope>
    <source>
        <strain evidence="4">TBRC 1276</strain>
    </source>
</reference>
<feature type="domain" description="Mycothiol-dependent maleylpyruvate isomerase metal-binding" evidence="2">
    <location>
        <begin position="10"/>
        <end position="131"/>
    </location>
</feature>
<dbReference type="SUPFAM" id="SSF109854">
    <property type="entry name" value="DinB/YfiT-like putative metalloenzymes"/>
    <property type="match status" value="1"/>
</dbReference>
<gene>
    <name evidence="3" type="ORF">ACFOY2_09740</name>
</gene>
<organism evidence="3 4">
    <name type="scientific">Nonomuraea purpurea</name>
    <dbReference type="NCBI Taxonomy" id="1849276"/>
    <lineage>
        <taxon>Bacteria</taxon>
        <taxon>Bacillati</taxon>
        <taxon>Actinomycetota</taxon>
        <taxon>Actinomycetes</taxon>
        <taxon>Streptosporangiales</taxon>
        <taxon>Streptosporangiaceae</taxon>
        <taxon>Nonomuraea</taxon>
    </lineage>
</organism>
<evidence type="ECO:0000256" key="1">
    <source>
        <dbReference type="SAM" id="MobiDB-lite"/>
    </source>
</evidence>
<protein>
    <submittedName>
        <fullName evidence="3">TIGR03086 family metal-binding protein</fullName>
    </submittedName>
</protein>
<dbReference type="Proteomes" id="UP001595851">
    <property type="component" value="Unassembled WGS sequence"/>
</dbReference>
<evidence type="ECO:0000313" key="3">
    <source>
        <dbReference type="EMBL" id="MFC4007504.1"/>
    </source>
</evidence>
<evidence type="ECO:0000313" key="4">
    <source>
        <dbReference type="Proteomes" id="UP001595851"/>
    </source>
</evidence>
<dbReference type="InterPro" id="IPR017520">
    <property type="entry name" value="CHP03086"/>
</dbReference>